<dbReference type="Proteomes" id="UP000593875">
    <property type="component" value="Chromosome"/>
</dbReference>
<evidence type="ECO:0000256" key="6">
    <source>
        <dbReference type="SAM" id="Phobius"/>
    </source>
</evidence>
<keyword evidence="5 6" id="KW-0472">Membrane</keyword>
<dbReference type="GO" id="GO:0016020">
    <property type="term" value="C:membrane"/>
    <property type="evidence" value="ECO:0007669"/>
    <property type="project" value="UniProtKB-SubCell"/>
</dbReference>
<proteinExistence type="inferred from homology"/>
<dbReference type="InterPro" id="IPR037185">
    <property type="entry name" value="EmrE-like"/>
</dbReference>
<dbReference type="SUPFAM" id="SSF103481">
    <property type="entry name" value="Multidrug resistance efflux transporter EmrE"/>
    <property type="match status" value="2"/>
</dbReference>
<feature type="transmembrane region" description="Helical" evidence="6">
    <location>
        <begin position="30"/>
        <end position="50"/>
    </location>
</feature>
<evidence type="ECO:0000313" key="9">
    <source>
        <dbReference type="Proteomes" id="UP000593875"/>
    </source>
</evidence>
<evidence type="ECO:0000256" key="3">
    <source>
        <dbReference type="ARBA" id="ARBA00022692"/>
    </source>
</evidence>
<feature type="transmembrane region" description="Helical" evidence="6">
    <location>
        <begin position="94"/>
        <end position="112"/>
    </location>
</feature>
<feature type="transmembrane region" description="Helical" evidence="6">
    <location>
        <begin position="118"/>
        <end position="140"/>
    </location>
</feature>
<evidence type="ECO:0000256" key="4">
    <source>
        <dbReference type="ARBA" id="ARBA00022989"/>
    </source>
</evidence>
<keyword evidence="3 6" id="KW-0812">Transmembrane</keyword>
<dbReference type="EMBL" id="CP062941">
    <property type="protein sequence ID" value="QOL49069.1"/>
    <property type="molecule type" value="Genomic_DNA"/>
</dbReference>
<dbReference type="Pfam" id="PF00892">
    <property type="entry name" value="EamA"/>
    <property type="match status" value="2"/>
</dbReference>
<dbReference type="AlphaFoldDB" id="A0A7L9U3T0"/>
<comment type="subcellular location">
    <subcellularLocation>
        <location evidence="1">Membrane</location>
        <topology evidence="1">Multi-pass membrane protein</topology>
    </subcellularLocation>
</comment>
<gene>
    <name evidence="8" type="ORF">LPB04_19390</name>
</gene>
<feature type="domain" description="EamA" evidence="7">
    <location>
        <begin position="178"/>
        <end position="315"/>
    </location>
</feature>
<keyword evidence="4 6" id="KW-1133">Transmembrane helix</keyword>
<comment type="similarity">
    <text evidence="2">Belongs to the EamA transporter family.</text>
</comment>
<evidence type="ECO:0000256" key="1">
    <source>
        <dbReference type="ARBA" id="ARBA00004141"/>
    </source>
</evidence>
<organism evidence="8 9">
    <name type="scientific">Massilia litorea</name>
    <dbReference type="NCBI Taxonomy" id="2769491"/>
    <lineage>
        <taxon>Bacteria</taxon>
        <taxon>Pseudomonadati</taxon>
        <taxon>Pseudomonadota</taxon>
        <taxon>Betaproteobacteria</taxon>
        <taxon>Burkholderiales</taxon>
        <taxon>Oxalobacteraceae</taxon>
        <taxon>Telluria group</taxon>
        <taxon>Massilia</taxon>
    </lineage>
</organism>
<dbReference type="PANTHER" id="PTHR32322">
    <property type="entry name" value="INNER MEMBRANE TRANSPORTER"/>
    <property type="match status" value="1"/>
</dbReference>
<evidence type="ECO:0000259" key="7">
    <source>
        <dbReference type="Pfam" id="PF00892"/>
    </source>
</evidence>
<dbReference type="InterPro" id="IPR050638">
    <property type="entry name" value="AA-Vitamin_Transporters"/>
</dbReference>
<evidence type="ECO:0000256" key="2">
    <source>
        <dbReference type="ARBA" id="ARBA00007362"/>
    </source>
</evidence>
<keyword evidence="9" id="KW-1185">Reference proteome</keyword>
<sequence length="320" mass="33291">MQQPEFGVVVSEAVSRAGLGYRDDSLGAELPLMLVTPALFAANLVVARWAESAALPPLFLAFGRWALAFAILLPSVGPRLWALRATIMANFPRLMLLAGLGMGMAVGPQYIGARHTSAANIAIIFAACPALVMLLETLVWKAPLARRQAGGMLLAVSGVLVVLSKGDIAALGGLAFGTGDLWVVLAACGWALYTVLGKRLPLPALPSTVKLAALIGGGALVLAPFAVLEASLGDVANFHDPRLYIALGFLAVVPSLGAYFCFDRLVSIAGPARASLSVYLIPLFATLAAWPLLGEAPRLYHAAGFAIILGGVAFAAGRRR</sequence>
<feature type="transmembrane region" description="Helical" evidence="6">
    <location>
        <begin position="209"/>
        <end position="228"/>
    </location>
</feature>
<evidence type="ECO:0000313" key="8">
    <source>
        <dbReference type="EMBL" id="QOL49069.1"/>
    </source>
</evidence>
<feature type="transmembrane region" description="Helical" evidence="6">
    <location>
        <begin position="62"/>
        <end position="82"/>
    </location>
</feature>
<protein>
    <submittedName>
        <fullName evidence="8">DMT family transporter</fullName>
    </submittedName>
</protein>
<accession>A0A7L9U3T0</accession>
<reference evidence="8 9" key="1">
    <citation type="submission" date="2020-10" db="EMBL/GenBank/DDBJ databases">
        <title>Genome sequencing of Massilia sp. LPB0304.</title>
        <authorList>
            <person name="Kim J."/>
        </authorList>
    </citation>
    <scope>NUCLEOTIDE SEQUENCE [LARGE SCALE GENOMIC DNA]</scope>
    <source>
        <strain evidence="8 9">LPB0304</strain>
    </source>
</reference>
<dbReference type="InterPro" id="IPR000620">
    <property type="entry name" value="EamA_dom"/>
</dbReference>
<name>A0A7L9U3T0_9BURK</name>
<feature type="domain" description="EamA" evidence="7">
    <location>
        <begin position="32"/>
        <end position="163"/>
    </location>
</feature>
<dbReference type="KEGG" id="mlir:LPB04_19390"/>
<dbReference type="PANTHER" id="PTHR32322:SF2">
    <property type="entry name" value="EAMA DOMAIN-CONTAINING PROTEIN"/>
    <property type="match status" value="1"/>
</dbReference>
<evidence type="ECO:0000256" key="5">
    <source>
        <dbReference type="ARBA" id="ARBA00023136"/>
    </source>
</evidence>
<feature type="transmembrane region" description="Helical" evidence="6">
    <location>
        <begin position="274"/>
        <end position="293"/>
    </location>
</feature>
<feature type="transmembrane region" description="Helical" evidence="6">
    <location>
        <begin position="243"/>
        <end position="262"/>
    </location>
</feature>
<feature type="transmembrane region" description="Helical" evidence="6">
    <location>
        <begin position="299"/>
        <end position="317"/>
    </location>
</feature>